<organism evidence="3 6">
    <name type="scientific">Sporolactobacillus terrae</name>
    <dbReference type="NCBI Taxonomy" id="269673"/>
    <lineage>
        <taxon>Bacteria</taxon>
        <taxon>Bacillati</taxon>
        <taxon>Bacillota</taxon>
        <taxon>Bacilli</taxon>
        <taxon>Bacillales</taxon>
        <taxon>Sporolactobacillaceae</taxon>
        <taxon>Sporolactobacillus</taxon>
    </lineage>
</organism>
<keyword evidence="1" id="KW-0812">Transmembrane</keyword>
<feature type="transmembrane region" description="Helical" evidence="1">
    <location>
        <begin position="7"/>
        <end position="26"/>
    </location>
</feature>
<dbReference type="AlphaFoldDB" id="A0A410D6I7"/>
<dbReference type="NCBIfam" id="NF037970">
    <property type="entry name" value="vanZ_1"/>
    <property type="match status" value="1"/>
</dbReference>
<feature type="transmembrane region" description="Helical" evidence="1">
    <location>
        <begin position="124"/>
        <end position="140"/>
    </location>
</feature>
<keyword evidence="1" id="KW-0472">Membrane</keyword>
<proteinExistence type="predicted"/>
<protein>
    <submittedName>
        <fullName evidence="4">VanZ family protein</fullName>
    </submittedName>
</protein>
<dbReference type="PANTHER" id="PTHR36834">
    <property type="entry name" value="MEMBRANE PROTEIN-RELATED"/>
    <property type="match status" value="1"/>
</dbReference>
<accession>A0A410D6I7</accession>
<dbReference type="Proteomes" id="UP000285882">
    <property type="component" value="Chromosome"/>
</dbReference>
<gene>
    <name evidence="4" type="ORF">C0674_03170</name>
    <name evidence="3" type="ORF">St703_06740</name>
</gene>
<reference evidence="4 5" key="1">
    <citation type="submission" date="2018-01" db="EMBL/GenBank/DDBJ databases">
        <title>Complete genome sequencing of Sporolactobacillus terrae DLG3.</title>
        <authorList>
            <person name="Nam Y.-D."/>
            <person name="Kang J."/>
            <person name="Chung W.-H."/>
        </authorList>
    </citation>
    <scope>NUCLEOTIDE SEQUENCE [LARGE SCALE GENOMIC DNA]</scope>
    <source>
        <strain evidence="4 5">DLG3</strain>
    </source>
</reference>
<evidence type="ECO:0000313" key="6">
    <source>
        <dbReference type="Proteomes" id="UP000326951"/>
    </source>
</evidence>
<feature type="domain" description="VanZ-like" evidence="2">
    <location>
        <begin position="15"/>
        <end position="140"/>
    </location>
</feature>
<feature type="transmembrane region" description="Helical" evidence="1">
    <location>
        <begin position="92"/>
        <end position="112"/>
    </location>
</feature>
<sequence length="157" mass="18035">MNGLKQAMINIALTFSILFVLYLTMIPHGLIGTGNWHGGPVHHFNVNMNPLHLFDDFRSASMKYFIIDDLGNVLLFLPFGYMLTLKYPYFKFLHLVFMGALFSSIIECIQLFLPNRTTDINDVILNTIGTVAGYLLFRFVEKDEEKQQVNKRSDHSV</sequence>
<dbReference type="EMBL" id="CP025688">
    <property type="protein sequence ID" value="QAA21702.1"/>
    <property type="molecule type" value="Genomic_DNA"/>
</dbReference>
<dbReference type="InterPro" id="IPR006976">
    <property type="entry name" value="VanZ-like"/>
</dbReference>
<dbReference type="Proteomes" id="UP000326951">
    <property type="component" value="Chromosome"/>
</dbReference>
<evidence type="ECO:0000259" key="2">
    <source>
        <dbReference type="Pfam" id="PF04892"/>
    </source>
</evidence>
<dbReference type="Pfam" id="PF04892">
    <property type="entry name" value="VanZ"/>
    <property type="match status" value="1"/>
</dbReference>
<reference evidence="3 6" key="2">
    <citation type="submission" date="2019-09" db="EMBL/GenBank/DDBJ databases">
        <title>Complete genome sequence of Sporolactobacillus terrae 70-3.</title>
        <authorList>
            <person name="Tanaka N."/>
            <person name="Shiwa Y."/>
            <person name="Fujita N."/>
            <person name="Tanasupawat S."/>
        </authorList>
    </citation>
    <scope>NUCLEOTIDE SEQUENCE [LARGE SCALE GENOMIC DNA]</scope>
    <source>
        <strain evidence="3 6">70-3</strain>
    </source>
</reference>
<evidence type="ECO:0000256" key="1">
    <source>
        <dbReference type="SAM" id="Phobius"/>
    </source>
</evidence>
<dbReference type="PANTHER" id="PTHR36834:SF1">
    <property type="entry name" value="INTEGRAL MEMBRANE PROTEIN"/>
    <property type="match status" value="1"/>
</dbReference>
<keyword evidence="5" id="KW-1185">Reference proteome</keyword>
<dbReference type="RefSeq" id="WP_051577759.1">
    <property type="nucleotide sequence ID" value="NZ_AP021853.1"/>
</dbReference>
<evidence type="ECO:0000313" key="5">
    <source>
        <dbReference type="Proteomes" id="UP000285882"/>
    </source>
</evidence>
<dbReference type="STRING" id="1449983.GCA_000647835_02188"/>
<evidence type="ECO:0000313" key="3">
    <source>
        <dbReference type="EMBL" id="BBN97969.1"/>
    </source>
</evidence>
<evidence type="ECO:0000313" key="4">
    <source>
        <dbReference type="EMBL" id="QAA21702.1"/>
    </source>
</evidence>
<keyword evidence="1" id="KW-1133">Transmembrane helix</keyword>
<feature type="transmembrane region" description="Helical" evidence="1">
    <location>
        <begin position="64"/>
        <end position="85"/>
    </location>
</feature>
<dbReference type="EMBL" id="AP021853">
    <property type="protein sequence ID" value="BBN97969.1"/>
    <property type="molecule type" value="Genomic_DNA"/>
</dbReference>
<dbReference type="InterPro" id="IPR053150">
    <property type="entry name" value="Teicoplanin_resist-assoc"/>
</dbReference>
<name>A0A410D6I7_9BACL</name>